<evidence type="ECO:0000259" key="1">
    <source>
        <dbReference type="Pfam" id="PF16953"/>
    </source>
</evidence>
<dbReference type="Gene3D" id="3.40.50.11980">
    <property type="match status" value="1"/>
</dbReference>
<accession>A0A3M7RGE4</accession>
<dbReference type="OrthoDB" id="46913at2759"/>
<keyword evidence="3" id="KW-1185">Reference proteome</keyword>
<organism evidence="2 3">
    <name type="scientific">Brachionus plicatilis</name>
    <name type="common">Marine rotifer</name>
    <name type="synonym">Brachionus muelleri</name>
    <dbReference type="NCBI Taxonomy" id="10195"/>
    <lineage>
        <taxon>Eukaryota</taxon>
        <taxon>Metazoa</taxon>
        <taxon>Spiralia</taxon>
        <taxon>Gnathifera</taxon>
        <taxon>Rotifera</taxon>
        <taxon>Eurotatoria</taxon>
        <taxon>Monogononta</taxon>
        <taxon>Pseudotrocha</taxon>
        <taxon>Ploima</taxon>
        <taxon>Brachionidae</taxon>
        <taxon>Brachionus</taxon>
    </lineage>
</organism>
<proteinExistence type="predicted"/>
<evidence type="ECO:0000313" key="2">
    <source>
        <dbReference type="EMBL" id="RNA22529.1"/>
    </source>
</evidence>
<reference evidence="2 3" key="1">
    <citation type="journal article" date="2018" name="Sci. Rep.">
        <title>Genomic signatures of local adaptation to the degree of environmental predictability in rotifers.</title>
        <authorList>
            <person name="Franch-Gras L."/>
            <person name="Hahn C."/>
            <person name="Garcia-Roger E.M."/>
            <person name="Carmona M.J."/>
            <person name="Serra M."/>
            <person name="Gomez A."/>
        </authorList>
    </citation>
    <scope>NUCLEOTIDE SEQUENCE [LARGE SCALE GENOMIC DNA]</scope>
    <source>
        <strain evidence="2">HYR1</strain>
    </source>
</reference>
<dbReference type="STRING" id="10195.A0A3M7RGE4"/>
<feature type="domain" description="PRORP" evidence="1">
    <location>
        <begin position="468"/>
        <end position="688"/>
    </location>
</feature>
<dbReference type="Proteomes" id="UP000276133">
    <property type="component" value="Unassembled WGS sequence"/>
</dbReference>
<dbReference type="InterPro" id="IPR031595">
    <property type="entry name" value="PRORP_C"/>
</dbReference>
<dbReference type="Pfam" id="PF16953">
    <property type="entry name" value="PRORP"/>
    <property type="match status" value="1"/>
</dbReference>
<name>A0A3M7RGE4_BRAPC</name>
<dbReference type="AlphaFoldDB" id="A0A3M7RGE4"/>
<protein>
    <submittedName>
        <fullName evidence="2">Mitochondrial ribonuclease P 3</fullName>
    </submittedName>
</protein>
<comment type="caution">
    <text evidence="2">The sequence shown here is derived from an EMBL/GenBank/DDBJ whole genome shotgun (WGS) entry which is preliminary data.</text>
</comment>
<evidence type="ECO:0000313" key="3">
    <source>
        <dbReference type="Proteomes" id="UP000276133"/>
    </source>
</evidence>
<dbReference type="EMBL" id="REGN01003437">
    <property type="protein sequence ID" value="RNA22529.1"/>
    <property type="molecule type" value="Genomic_DNA"/>
</dbReference>
<sequence>MVANLYLDDCSCGWANGGRTCGSNDGSKCWKECCGKKKRSSVDNEEKSGKVLIWTAYVRLCQSQVYSTKADRFVNYSTKISLRDHDYDNLWSNTEPFLTKQENRINFKEFKTIIDQVHILVDYWKFADGNFKNKPVKNFIDSTFSDSNSNICQKFCSNSTNWSALYENIPKISILIDQKDFVISKVNVYLNDILDFYLLEQIYRLQEKESFNNEDIREFSLSKSDLDHLKFHTDLSLSLFNYLANSERITKKQDENLCLFPIKTGLIYIEKFLFMNKSSIKYLEKNADKKNSQMLAYLAKLEDHVQNMMKNYKNFNSIQDFKKSDCFKFFSFFESKWLNSVNWLLHTDPKDLNTSHYNLFVYAIKGSIRFEKFDYFEKLVSGLNQLSNSLNLVGKNYFTLNLLFRDFFNTIMVEDKNRNFESLLNVWSNIGYVPNHNGLNNLNFFLDYVNSQSKDSRYEVKKVKIGVNGKIAESNFRLENSKFNPNDLRKISKLIKENILLPEYLKKEKLDELAKIDQLLMENKFDFVVDGMNIIFLKHNPNTFGNIISLVEILNSRFSGKNFLIFLRDHVFSKSRDLIKKIGEKNHLRQENNRIFFYCIDSIFEDDKFFLYSAVKSNRNTMLISNDYFSNQTHFLNEYGTVFKEWLFNCKVITDSGLRRIFLPPKYKLKCNRIGENKWILPYLNDVNNPRNHSFVQIEKIKINKIKN</sequence>
<gene>
    <name evidence="2" type="ORF">BpHYR1_030174</name>
</gene>